<dbReference type="Pfam" id="PF01607">
    <property type="entry name" value="CBM_14"/>
    <property type="match status" value="1"/>
</dbReference>
<evidence type="ECO:0000256" key="1">
    <source>
        <dbReference type="SAM" id="SignalP"/>
    </source>
</evidence>
<keyword evidence="1" id="KW-0732">Signal</keyword>
<dbReference type="SMART" id="SM00494">
    <property type="entry name" value="ChtBD2"/>
    <property type="match status" value="2"/>
</dbReference>
<accession>A0A1B6MDL5</accession>
<feature type="domain" description="Chitin-binding type-2" evidence="2">
    <location>
        <begin position="207"/>
        <end position="276"/>
    </location>
</feature>
<gene>
    <name evidence="3" type="ORF">g.13573</name>
</gene>
<organism evidence="3">
    <name type="scientific">Graphocephala atropunctata</name>
    <dbReference type="NCBI Taxonomy" id="36148"/>
    <lineage>
        <taxon>Eukaryota</taxon>
        <taxon>Metazoa</taxon>
        <taxon>Ecdysozoa</taxon>
        <taxon>Arthropoda</taxon>
        <taxon>Hexapoda</taxon>
        <taxon>Insecta</taxon>
        <taxon>Pterygota</taxon>
        <taxon>Neoptera</taxon>
        <taxon>Paraneoptera</taxon>
        <taxon>Hemiptera</taxon>
        <taxon>Auchenorrhyncha</taxon>
        <taxon>Membracoidea</taxon>
        <taxon>Cicadellidae</taxon>
        <taxon>Cicadellinae</taxon>
        <taxon>Cicadellini</taxon>
        <taxon>Graphocephala</taxon>
    </lineage>
</organism>
<feature type="signal peptide" evidence="1">
    <location>
        <begin position="1"/>
        <end position="18"/>
    </location>
</feature>
<dbReference type="Gene3D" id="2.170.140.10">
    <property type="entry name" value="Chitin binding domain"/>
    <property type="match status" value="1"/>
</dbReference>
<sequence>MVSLQVLIFSASVSVVFSGQVGVMNLSQDLITDPKLLALLSPSEPCLVNYSCLNCTAVRICAPTESSQALKEINRFNCPVGTWCDPLSATCSAQQPQSCMVPADFTCMRDGYFPDLNECSNYFYCHRRNSFVFKCAAPNRFYNPFTETCSSSNYCVSKTICDKKTGVKVKIHGNNKQQFAYCSNNAVSSIDSCVGAYVFNEKTQVCDQTCPHAGLFPDADDCRRYYRCDPTYKTSSVYKMTELTCPEGEAFSQSAYQCVNHTLVTDLLEDGTACHVL</sequence>
<protein>
    <recommendedName>
        <fullName evidence="2">Chitin-binding type-2 domain-containing protein</fullName>
    </recommendedName>
</protein>
<dbReference type="GO" id="GO:0008061">
    <property type="term" value="F:chitin binding"/>
    <property type="evidence" value="ECO:0007669"/>
    <property type="project" value="InterPro"/>
</dbReference>
<dbReference type="AlphaFoldDB" id="A0A1B6MDL5"/>
<name>A0A1B6MDL5_9HEMI</name>
<dbReference type="PROSITE" id="PS50940">
    <property type="entry name" value="CHIT_BIND_II"/>
    <property type="match status" value="2"/>
</dbReference>
<dbReference type="SUPFAM" id="SSF57625">
    <property type="entry name" value="Invertebrate chitin-binding proteins"/>
    <property type="match status" value="2"/>
</dbReference>
<reference evidence="3" key="1">
    <citation type="submission" date="2015-11" db="EMBL/GenBank/DDBJ databases">
        <title>De novo transcriptome assembly of four potential Pierce s Disease insect vectors from Arizona vineyards.</title>
        <authorList>
            <person name="Tassone E.E."/>
        </authorList>
    </citation>
    <scope>NUCLEOTIDE SEQUENCE</scope>
</reference>
<evidence type="ECO:0000259" key="2">
    <source>
        <dbReference type="PROSITE" id="PS50940"/>
    </source>
</evidence>
<dbReference type="InterPro" id="IPR036508">
    <property type="entry name" value="Chitin-bd_dom_sf"/>
</dbReference>
<dbReference type="GO" id="GO:0005576">
    <property type="term" value="C:extracellular region"/>
    <property type="evidence" value="ECO:0007669"/>
    <property type="project" value="InterPro"/>
</dbReference>
<dbReference type="EMBL" id="GEBQ01005961">
    <property type="protein sequence ID" value="JAT34016.1"/>
    <property type="molecule type" value="Transcribed_RNA"/>
</dbReference>
<proteinExistence type="predicted"/>
<evidence type="ECO:0000313" key="3">
    <source>
        <dbReference type="EMBL" id="JAT34016.1"/>
    </source>
</evidence>
<feature type="domain" description="Chitin-binding type-2" evidence="2">
    <location>
        <begin position="104"/>
        <end position="157"/>
    </location>
</feature>
<feature type="chain" id="PRO_5008588139" description="Chitin-binding type-2 domain-containing protein" evidence="1">
    <location>
        <begin position="19"/>
        <end position="277"/>
    </location>
</feature>
<dbReference type="InterPro" id="IPR002557">
    <property type="entry name" value="Chitin-bd_dom"/>
</dbReference>